<evidence type="ECO:0000256" key="13">
    <source>
        <dbReference type="SAM" id="Phobius"/>
    </source>
</evidence>
<dbReference type="EMBL" id="JALLPB020000103">
    <property type="protein sequence ID" value="KAL3817467.1"/>
    <property type="molecule type" value="Genomic_DNA"/>
</dbReference>
<keyword evidence="11" id="KW-1208">Phospholipid metabolism</keyword>
<evidence type="ECO:0000256" key="2">
    <source>
        <dbReference type="ARBA" id="ARBA00006675"/>
    </source>
</evidence>
<keyword evidence="12" id="KW-0012">Acyltransferase</keyword>
<feature type="transmembrane region" description="Helical" evidence="13">
    <location>
        <begin position="233"/>
        <end position="253"/>
    </location>
</feature>
<sequence length="307" mass="35272">MISALPLYPRTKSRLNQALYYLDFCWCMNFAGIFIIGLLVFMGIVVNDEDRVSIVAREVILNAFLGVSCGTLMGANIVLPFVACLFHDVNTMAGLFIHMMPPMVMYTFMWNSSAIRAAWPNVFNLTYMENIRFFSKSGLFIVPGSGLDSVVGNAIALYMLWWIPYVCFMLLIGIDLPNKTKYEGVSNYPKWDTVFHSTMRGGVCVTIGRYFRRRSTKECLKLMEENNFDLIDFFIYMAFHMIASVSAIYLIGYPCFESQSFHLVMLSFVAFLAVTRGASRYTYYTTKMYSRSLRKQFAWVFDESKQS</sequence>
<keyword evidence="7 13" id="KW-1133">Transmembrane helix</keyword>
<comment type="caution">
    <text evidence="14">The sequence shown here is derived from an EMBL/GenBank/DDBJ whole genome shotgun (WGS) entry which is preliminary data.</text>
</comment>
<feature type="transmembrane region" description="Helical" evidence="13">
    <location>
        <begin position="89"/>
        <end position="109"/>
    </location>
</feature>
<dbReference type="PANTHER" id="PTHR31201:SF1">
    <property type="entry name" value="GLYCEROPHOSPHOCHOLINE ACYLTRANSFERASE 1"/>
    <property type="match status" value="1"/>
</dbReference>
<comment type="subcellular location">
    <subcellularLocation>
        <location evidence="1">Membrane</location>
        <topology evidence="1">Multi-pass membrane protein</topology>
    </subcellularLocation>
</comment>
<keyword evidence="8" id="KW-0443">Lipid metabolism</keyword>
<evidence type="ECO:0000313" key="14">
    <source>
        <dbReference type="EMBL" id="KAL3817467.1"/>
    </source>
</evidence>
<feature type="transmembrane region" description="Helical" evidence="13">
    <location>
        <begin position="155"/>
        <end position="174"/>
    </location>
</feature>
<evidence type="ECO:0000256" key="11">
    <source>
        <dbReference type="ARBA" id="ARBA00023264"/>
    </source>
</evidence>
<dbReference type="GO" id="GO:0016746">
    <property type="term" value="F:acyltransferase activity"/>
    <property type="evidence" value="ECO:0007669"/>
    <property type="project" value="UniProtKB-KW"/>
</dbReference>
<evidence type="ECO:0000256" key="5">
    <source>
        <dbReference type="ARBA" id="ARBA00022679"/>
    </source>
</evidence>
<dbReference type="InterPro" id="IPR021261">
    <property type="entry name" value="GPCAT"/>
</dbReference>
<evidence type="ECO:0000256" key="8">
    <source>
        <dbReference type="ARBA" id="ARBA00023098"/>
    </source>
</evidence>
<evidence type="ECO:0000256" key="4">
    <source>
        <dbReference type="ARBA" id="ARBA00022516"/>
    </source>
</evidence>
<feature type="transmembrane region" description="Helical" evidence="13">
    <location>
        <begin position="259"/>
        <end position="278"/>
    </location>
</feature>
<dbReference type="Proteomes" id="UP001530377">
    <property type="component" value="Unassembled WGS sequence"/>
</dbReference>
<evidence type="ECO:0000256" key="7">
    <source>
        <dbReference type="ARBA" id="ARBA00022989"/>
    </source>
</evidence>
<accession>A0ABD3RZ38</accession>
<evidence type="ECO:0000313" key="15">
    <source>
        <dbReference type="Proteomes" id="UP001530377"/>
    </source>
</evidence>
<keyword evidence="15" id="KW-1185">Reference proteome</keyword>
<keyword evidence="6 13" id="KW-0812">Transmembrane</keyword>
<keyword evidence="10" id="KW-0594">Phospholipid biosynthesis</keyword>
<gene>
    <name evidence="14" type="ORF">ACHAXA_001474</name>
</gene>
<feature type="transmembrane region" description="Helical" evidence="13">
    <location>
        <begin position="20"/>
        <end position="47"/>
    </location>
</feature>
<keyword evidence="5" id="KW-0808">Transferase</keyword>
<dbReference type="AlphaFoldDB" id="A0ABD3RZ38"/>
<comment type="similarity">
    <text evidence="2">Belongs to the GPC1 family.</text>
</comment>
<evidence type="ECO:0000256" key="10">
    <source>
        <dbReference type="ARBA" id="ARBA00023209"/>
    </source>
</evidence>
<feature type="transmembrane region" description="Helical" evidence="13">
    <location>
        <begin position="59"/>
        <end position="83"/>
    </location>
</feature>
<evidence type="ECO:0000256" key="3">
    <source>
        <dbReference type="ARBA" id="ARBA00019082"/>
    </source>
</evidence>
<evidence type="ECO:0000256" key="9">
    <source>
        <dbReference type="ARBA" id="ARBA00023136"/>
    </source>
</evidence>
<dbReference type="PANTHER" id="PTHR31201">
    <property type="entry name" value="OS01G0585100 PROTEIN"/>
    <property type="match status" value="1"/>
</dbReference>
<protein>
    <recommendedName>
        <fullName evidence="3">Glycerophosphocholine acyltransferase 1</fullName>
    </recommendedName>
</protein>
<name>A0ABD3RZ38_9STRA</name>
<keyword evidence="9 13" id="KW-0472">Membrane</keyword>
<evidence type="ECO:0000256" key="12">
    <source>
        <dbReference type="ARBA" id="ARBA00023315"/>
    </source>
</evidence>
<dbReference type="Pfam" id="PF10998">
    <property type="entry name" value="DUF2838"/>
    <property type="match status" value="1"/>
</dbReference>
<proteinExistence type="inferred from homology"/>
<dbReference type="GO" id="GO:0008654">
    <property type="term" value="P:phospholipid biosynthetic process"/>
    <property type="evidence" value="ECO:0007669"/>
    <property type="project" value="UniProtKB-KW"/>
</dbReference>
<keyword evidence="4" id="KW-0444">Lipid biosynthesis</keyword>
<reference evidence="14 15" key="1">
    <citation type="submission" date="2024-10" db="EMBL/GenBank/DDBJ databases">
        <title>Updated reference genomes for cyclostephanoid diatoms.</title>
        <authorList>
            <person name="Roberts W.R."/>
            <person name="Alverson A.J."/>
        </authorList>
    </citation>
    <scope>NUCLEOTIDE SEQUENCE [LARGE SCALE GENOMIC DNA]</scope>
    <source>
        <strain evidence="14 15">AJA228-03</strain>
    </source>
</reference>
<organism evidence="14 15">
    <name type="scientific">Cyclostephanos tholiformis</name>
    <dbReference type="NCBI Taxonomy" id="382380"/>
    <lineage>
        <taxon>Eukaryota</taxon>
        <taxon>Sar</taxon>
        <taxon>Stramenopiles</taxon>
        <taxon>Ochrophyta</taxon>
        <taxon>Bacillariophyta</taxon>
        <taxon>Coscinodiscophyceae</taxon>
        <taxon>Thalassiosirophycidae</taxon>
        <taxon>Stephanodiscales</taxon>
        <taxon>Stephanodiscaceae</taxon>
        <taxon>Cyclostephanos</taxon>
    </lineage>
</organism>
<evidence type="ECO:0000256" key="6">
    <source>
        <dbReference type="ARBA" id="ARBA00022692"/>
    </source>
</evidence>
<evidence type="ECO:0000256" key="1">
    <source>
        <dbReference type="ARBA" id="ARBA00004141"/>
    </source>
</evidence>
<dbReference type="GO" id="GO:0016020">
    <property type="term" value="C:membrane"/>
    <property type="evidence" value="ECO:0007669"/>
    <property type="project" value="UniProtKB-SubCell"/>
</dbReference>